<proteinExistence type="inferred from homology"/>
<dbReference type="GO" id="GO:0031992">
    <property type="term" value="F:energy transducer activity"/>
    <property type="evidence" value="ECO:0007669"/>
    <property type="project" value="TreeGrafter"/>
</dbReference>
<name>A0A318I2F8_9BACT</name>
<comment type="subcellular location">
    <subcellularLocation>
        <location evidence="1">Cell inner membrane</location>
        <topology evidence="1">Single-pass membrane protein</topology>
        <orientation evidence="1">Periplasmic side</orientation>
    </subcellularLocation>
</comment>
<sequence>MNKLNGKDICLALRTIRMQVAEANGIDYTPTPCHHQGECSGTCPACEAEVRYINSQLGRFRLAGKAVKVAGLALGITMATGNVQQSAACVNARPNVDANGGRANEPDNGVERAKDVATNYTLHAEKTDTTDVNGNDSCTYNLPEVDIQSTVSVRRLCYTGGLYSGSRLVKDRQHIYDNPDVVARFKGGDECMKLFFHRNMRYTPEMNECCAQGIVVVACIVERNGRLTGAHVVRSIVPSFDAEAMRLVKLMPRWKPARIEKKRVRTRVLIKVPFKLE</sequence>
<dbReference type="Pfam" id="PF03544">
    <property type="entry name" value="TonB_C"/>
    <property type="match status" value="1"/>
</dbReference>
<keyword evidence="4" id="KW-1003">Cell membrane</keyword>
<protein>
    <submittedName>
        <fullName evidence="11">TonB family protein</fullName>
    </submittedName>
</protein>
<dbReference type="GO" id="GO:0098797">
    <property type="term" value="C:plasma membrane protein complex"/>
    <property type="evidence" value="ECO:0007669"/>
    <property type="project" value="TreeGrafter"/>
</dbReference>
<evidence type="ECO:0000313" key="12">
    <source>
        <dbReference type="Proteomes" id="UP000248314"/>
    </source>
</evidence>
<comment type="caution">
    <text evidence="11">The sequence shown here is derived from an EMBL/GenBank/DDBJ whole genome shotgun (WGS) entry which is preliminary data.</text>
</comment>
<dbReference type="PANTHER" id="PTHR33446:SF2">
    <property type="entry name" value="PROTEIN TONB"/>
    <property type="match status" value="1"/>
</dbReference>
<evidence type="ECO:0000256" key="8">
    <source>
        <dbReference type="ARBA" id="ARBA00022989"/>
    </source>
</evidence>
<dbReference type="OrthoDB" id="1096764at2"/>
<reference evidence="11 12" key="1">
    <citation type="submission" date="2018-05" db="EMBL/GenBank/DDBJ databases">
        <title>Genomic Encyclopedia of Type Strains, Phase I: the one thousand microbial genomes (KMG-I) project.</title>
        <authorList>
            <person name="Kyrpides N."/>
        </authorList>
    </citation>
    <scope>NUCLEOTIDE SEQUENCE [LARGE SCALE GENOMIC DNA]</scope>
    <source>
        <strain evidence="11 12">DSM 15611</strain>
    </source>
</reference>
<keyword evidence="9" id="KW-0472">Membrane</keyword>
<evidence type="ECO:0000313" key="11">
    <source>
        <dbReference type="EMBL" id="PXX24833.1"/>
    </source>
</evidence>
<dbReference type="Proteomes" id="UP000248314">
    <property type="component" value="Unassembled WGS sequence"/>
</dbReference>
<gene>
    <name evidence="11" type="ORF">EJ73_00099</name>
</gene>
<evidence type="ECO:0000256" key="5">
    <source>
        <dbReference type="ARBA" id="ARBA00022519"/>
    </source>
</evidence>
<dbReference type="GO" id="GO:0055085">
    <property type="term" value="P:transmembrane transport"/>
    <property type="evidence" value="ECO:0007669"/>
    <property type="project" value="InterPro"/>
</dbReference>
<feature type="domain" description="TonB C-terminal" evidence="10">
    <location>
        <begin position="202"/>
        <end position="276"/>
    </location>
</feature>
<dbReference type="AlphaFoldDB" id="A0A318I2F8"/>
<dbReference type="EMBL" id="QJJX01000001">
    <property type="protein sequence ID" value="PXX24833.1"/>
    <property type="molecule type" value="Genomic_DNA"/>
</dbReference>
<dbReference type="GO" id="GO:0015031">
    <property type="term" value="P:protein transport"/>
    <property type="evidence" value="ECO:0007669"/>
    <property type="project" value="UniProtKB-KW"/>
</dbReference>
<evidence type="ECO:0000256" key="9">
    <source>
        <dbReference type="ARBA" id="ARBA00023136"/>
    </source>
</evidence>
<keyword evidence="8" id="KW-1133">Transmembrane helix</keyword>
<keyword evidence="12" id="KW-1185">Reference proteome</keyword>
<dbReference type="Gene3D" id="3.30.1150.10">
    <property type="match status" value="1"/>
</dbReference>
<dbReference type="InterPro" id="IPR006260">
    <property type="entry name" value="TonB/TolA_C"/>
</dbReference>
<evidence type="ECO:0000256" key="2">
    <source>
        <dbReference type="ARBA" id="ARBA00006555"/>
    </source>
</evidence>
<keyword evidence="5" id="KW-0997">Cell inner membrane</keyword>
<keyword evidence="6" id="KW-0812">Transmembrane</keyword>
<dbReference type="NCBIfam" id="TIGR01352">
    <property type="entry name" value="tonB_Cterm"/>
    <property type="match status" value="1"/>
</dbReference>
<evidence type="ECO:0000256" key="4">
    <source>
        <dbReference type="ARBA" id="ARBA00022475"/>
    </source>
</evidence>
<keyword evidence="7" id="KW-0653">Protein transport</keyword>
<dbReference type="PANTHER" id="PTHR33446">
    <property type="entry name" value="PROTEIN TONB-RELATED"/>
    <property type="match status" value="1"/>
</dbReference>
<dbReference type="InterPro" id="IPR051045">
    <property type="entry name" value="TonB-dependent_transducer"/>
</dbReference>
<dbReference type="RefSeq" id="WP_025815672.1">
    <property type="nucleotide sequence ID" value="NZ_BAIZ01000008.1"/>
</dbReference>
<dbReference type="InterPro" id="IPR037682">
    <property type="entry name" value="TonB_C"/>
</dbReference>
<organism evidence="11 12">
    <name type="scientific">Hoylesella shahii DSM 15611 = JCM 12083</name>
    <dbReference type="NCBI Taxonomy" id="1122991"/>
    <lineage>
        <taxon>Bacteria</taxon>
        <taxon>Pseudomonadati</taxon>
        <taxon>Bacteroidota</taxon>
        <taxon>Bacteroidia</taxon>
        <taxon>Bacteroidales</taxon>
        <taxon>Prevotellaceae</taxon>
        <taxon>Hoylesella</taxon>
    </lineage>
</organism>
<dbReference type="SUPFAM" id="SSF74653">
    <property type="entry name" value="TolA/TonB C-terminal domain"/>
    <property type="match status" value="1"/>
</dbReference>
<evidence type="ECO:0000256" key="3">
    <source>
        <dbReference type="ARBA" id="ARBA00022448"/>
    </source>
</evidence>
<accession>A0A318I2F8</accession>
<evidence type="ECO:0000259" key="10">
    <source>
        <dbReference type="Pfam" id="PF03544"/>
    </source>
</evidence>
<dbReference type="STRING" id="1122991.GCA_000613445_02460"/>
<keyword evidence="3" id="KW-0813">Transport</keyword>
<comment type="similarity">
    <text evidence="2">Belongs to the TonB family.</text>
</comment>
<evidence type="ECO:0000256" key="7">
    <source>
        <dbReference type="ARBA" id="ARBA00022927"/>
    </source>
</evidence>
<evidence type="ECO:0000256" key="1">
    <source>
        <dbReference type="ARBA" id="ARBA00004383"/>
    </source>
</evidence>
<evidence type="ECO:0000256" key="6">
    <source>
        <dbReference type="ARBA" id="ARBA00022692"/>
    </source>
</evidence>